<feature type="non-terminal residue" evidence="1">
    <location>
        <position position="33"/>
    </location>
</feature>
<name>A0A7J9AHW9_9ROSI</name>
<accession>A0A7J9AHW9</accession>
<proteinExistence type="predicted"/>
<dbReference type="AlphaFoldDB" id="A0A7J9AHW9"/>
<evidence type="ECO:0000313" key="2">
    <source>
        <dbReference type="Proteomes" id="UP000593574"/>
    </source>
</evidence>
<dbReference type="Proteomes" id="UP000593574">
    <property type="component" value="Unassembled WGS sequence"/>
</dbReference>
<reference evidence="1 2" key="1">
    <citation type="journal article" date="2019" name="Genome Biol. Evol.">
        <title>Insights into the evolution of the New World diploid cottons (Gossypium, subgenus Houzingenia) based on genome sequencing.</title>
        <authorList>
            <person name="Grover C.E."/>
            <person name="Arick M.A. 2nd"/>
            <person name="Thrash A."/>
            <person name="Conover J.L."/>
            <person name="Sanders W.S."/>
            <person name="Peterson D.G."/>
            <person name="Frelichowski J.E."/>
            <person name="Scheffler J.A."/>
            <person name="Scheffler B.E."/>
            <person name="Wendel J.F."/>
        </authorList>
    </citation>
    <scope>NUCLEOTIDE SEQUENCE [LARGE SCALE GENOMIC DNA]</scope>
    <source>
        <strain evidence="1">4</strain>
        <tissue evidence="1">Leaf</tissue>
    </source>
</reference>
<dbReference type="EMBL" id="JABEZV010000010">
    <property type="protein sequence ID" value="MBA0723678.1"/>
    <property type="molecule type" value="Genomic_DNA"/>
</dbReference>
<organism evidence="1 2">
    <name type="scientific">Gossypium laxum</name>
    <dbReference type="NCBI Taxonomy" id="34288"/>
    <lineage>
        <taxon>Eukaryota</taxon>
        <taxon>Viridiplantae</taxon>
        <taxon>Streptophyta</taxon>
        <taxon>Embryophyta</taxon>
        <taxon>Tracheophyta</taxon>
        <taxon>Spermatophyta</taxon>
        <taxon>Magnoliopsida</taxon>
        <taxon>eudicotyledons</taxon>
        <taxon>Gunneridae</taxon>
        <taxon>Pentapetalae</taxon>
        <taxon>rosids</taxon>
        <taxon>malvids</taxon>
        <taxon>Malvales</taxon>
        <taxon>Malvaceae</taxon>
        <taxon>Malvoideae</taxon>
        <taxon>Gossypium</taxon>
    </lineage>
</organism>
<sequence length="33" mass="3363">MRDSSGAMLGSSTILHDSIPTTLVKIGGDALSM</sequence>
<comment type="caution">
    <text evidence="1">The sequence shown here is derived from an EMBL/GenBank/DDBJ whole genome shotgun (WGS) entry which is preliminary data.</text>
</comment>
<keyword evidence="2" id="KW-1185">Reference proteome</keyword>
<protein>
    <submittedName>
        <fullName evidence="1">Uncharacterized protein</fullName>
    </submittedName>
</protein>
<gene>
    <name evidence="1" type="ORF">Golax_004240</name>
</gene>
<evidence type="ECO:0000313" key="1">
    <source>
        <dbReference type="EMBL" id="MBA0723678.1"/>
    </source>
</evidence>